<name>A0AA97NTZ3_PYRO3</name>
<protein>
    <submittedName>
        <fullName evidence="2">Uncharacterized protein</fullName>
    </submittedName>
</protein>
<feature type="transmembrane region" description="Helical" evidence="1">
    <location>
        <begin position="58"/>
        <end position="80"/>
    </location>
</feature>
<feature type="transmembrane region" description="Helical" evidence="1">
    <location>
        <begin position="86"/>
        <end position="105"/>
    </location>
</feature>
<reference evidence="2" key="1">
    <citation type="journal article" date="2012" name="PLoS Genet.">
        <title>Comparative analysis of the genomes of two field isolates of the rice blast fungus Magnaporthe oryzae.</title>
        <authorList>
            <person name="Xue M."/>
            <person name="Yang J."/>
            <person name="Li Z."/>
            <person name="Hu S."/>
            <person name="Yao N."/>
            <person name="Dean R.A."/>
            <person name="Zhao W."/>
            <person name="Shen M."/>
            <person name="Zhang H."/>
            <person name="Li C."/>
            <person name="Liu L."/>
            <person name="Cao L."/>
            <person name="Xu X."/>
            <person name="Xing Y."/>
            <person name="Hsiang T."/>
            <person name="Zhang Z."/>
            <person name="Xu J.R."/>
            <person name="Peng Y.L."/>
        </authorList>
    </citation>
    <scope>NUCLEOTIDE SEQUENCE</scope>
    <source>
        <strain evidence="2">Y34</strain>
    </source>
</reference>
<organism evidence="2">
    <name type="scientific">Pyricularia oryzae (strain Y34)</name>
    <name type="common">Rice blast fungus</name>
    <name type="synonym">Magnaporthe oryzae</name>
    <dbReference type="NCBI Taxonomy" id="1143189"/>
    <lineage>
        <taxon>Eukaryota</taxon>
        <taxon>Fungi</taxon>
        <taxon>Dikarya</taxon>
        <taxon>Ascomycota</taxon>
        <taxon>Pezizomycotina</taxon>
        <taxon>Sordariomycetes</taxon>
        <taxon>Sordariomycetidae</taxon>
        <taxon>Magnaporthales</taxon>
        <taxon>Pyriculariaceae</taxon>
        <taxon>Pyricularia</taxon>
    </lineage>
</organism>
<gene>
    <name evidence="2" type="ORF">OOU_Y34scaffold00666g171</name>
</gene>
<dbReference type="Proteomes" id="UP000011086">
    <property type="component" value="Unassembled WGS sequence"/>
</dbReference>
<evidence type="ECO:0000256" key="1">
    <source>
        <dbReference type="SAM" id="Phobius"/>
    </source>
</evidence>
<dbReference type="AlphaFoldDB" id="A0AA97NTZ3"/>
<keyword evidence="1" id="KW-0812">Transmembrane</keyword>
<accession>A0AA97NTZ3</accession>
<sequence>MAGCNIASGDAWCGERGTAFELRKGDRRRCRRLLTSIASCVSTHGYNEQAGLTAEKRVMVSVLVFWLYEAFWLRTIKLAWLLSKNLFLSHLVSGLLILARSILFLEHRQTPRRLIQSGMAILASQ</sequence>
<proteinExistence type="predicted"/>
<keyword evidence="1" id="KW-0472">Membrane</keyword>
<keyword evidence="1" id="KW-1133">Transmembrane helix</keyword>
<dbReference type="EMBL" id="JH793700">
    <property type="protein sequence ID" value="ELQ36310.1"/>
    <property type="molecule type" value="Genomic_DNA"/>
</dbReference>
<evidence type="ECO:0000313" key="2">
    <source>
        <dbReference type="EMBL" id="ELQ36310.1"/>
    </source>
</evidence>